<gene>
    <name evidence="6" type="ORF">NE237_011066</name>
</gene>
<keyword evidence="2" id="KW-0805">Transcription regulation</keyword>
<keyword evidence="4" id="KW-0804">Transcription</keyword>
<evidence type="ECO:0000256" key="2">
    <source>
        <dbReference type="ARBA" id="ARBA00023015"/>
    </source>
</evidence>
<organism evidence="6 7">
    <name type="scientific">Protea cynaroides</name>
    <dbReference type="NCBI Taxonomy" id="273540"/>
    <lineage>
        <taxon>Eukaryota</taxon>
        <taxon>Viridiplantae</taxon>
        <taxon>Streptophyta</taxon>
        <taxon>Embryophyta</taxon>
        <taxon>Tracheophyta</taxon>
        <taxon>Spermatophyta</taxon>
        <taxon>Magnoliopsida</taxon>
        <taxon>Proteales</taxon>
        <taxon>Proteaceae</taxon>
        <taxon>Protea</taxon>
    </lineage>
</organism>
<evidence type="ECO:0008006" key="8">
    <source>
        <dbReference type="Google" id="ProtNLM"/>
    </source>
</evidence>
<dbReference type="SUPFAM" id="SSF101936">
    <property type="entry name" value="DNA-binding pseudobarrel domain"/>
    <property type="match status" value="1"/>
</dbReference>
<evidence type="ECO:0000256" key="1">
    <source>
        <dbReference type="ARBA" id="ARBA00004123"/>
    </source>
</evidence>
<dbReference type="OrthoDB" id="1915967at2759"/>
<accession>A0A9Q0GUZ6</accession>
<dbReference type="GO" id="GO:0003677">
    <property type="term" value="F:DNA binding"/>
    <property type="evidence" value="ECO:0007669"/>
    <property type="project" value="UniProtKB-KW"/>
</dbReference>
<dbReference type="InterPro" id="IPR051442">
    <property type="entry name" value="B3_domain"/>
</dbReference>
<dbReference type="PANTHER" id="PTHR34269">
    <property type="entry name" value="TRANSCRIPTION FACTOR B3-DOMAIN FAMILY-RELATED"/>
    <property type="match status" value="1"/>
</dbReference>
<keyword evidence="7" id="KW-1185">Reference proteome</keyword>
<evidence type="ECO:0000256" key="3">
    <source>
        <dbReference type="ARBA" id="ARBA00023125"/>
    </source>
</evidence>
<dbReference type="Gene3D" id="2.40.330.10">
    <property type="entry name" value="DNA-binding pseudobarrel domain"/>
    <property type="match status" value="1"/>
</dbReference>
<dbReference type="GO" id="GO:0005634">
    <property type="term" value="C:nucleus"/>
    <property type="evidence" value="ECO:0007669"/>
    <property type="project" value="UniProtKB-SubCell"/>
</dbReference>
<evidence type="ECO:0000313" key="6">
    <source>
        <dbReference type="EMBL" id="KAJ4954283.1"/>
    </source>
</evidence>
<keyword evidence="3" id="KW-0238">DNA-binding</keyword>
<name>A0A9Q0GUZ6_9MAGN</name>
<dbReference type="EMBL" id="JAMYWD010000011">
    <property type="protein sequence ID" value="KAJ4954283.1"/>
    <property type="molecule type" value="Genomic_DNA"/>
</dbReference>
<dbReference type="InterPro" id="IPR003340">
    <property type="entry name" value="B3_DNA-bd"/>
</dbReference>
<evidence type="ECO:0000313" key="7">
    <source>
        <dbReference type="Proteomes" id="UP001141806"/>
    </source>
</evidence>
<keyword evidence="5" id="KW-0539">Nucleus</keyword>
<comment type="subcellular location">
    <subcellularLocation>
        <location evidence="1">Nucleus</location>
    </subcellularLocation>
</comment>
<protein>
    <recommendedName>
        <fullName evidence="8">TF-B3 domain-containing protein</fullName>
    </recommendedName>
</protein>
<dbReference type="PANTHER" id="PTHR34269:SF11">
    <property type="entry name" value="B3 DOMAIN PROTEIN"/>
    <property type="match status" value="1"/>
</dbReference>
<dbReference type="AlphaFoldDB" id="A0A9Q0GUZ6"/>
<evidence type="ECO:0000256" key="4">
    <source>
        <dbReference type="ARBA" id="ARBA00023163"/>
    </source>
</evidence>
<reference evidence="6" key="1">
    <citation type="journal article" date="2023" name="Plant J.">
        <title>The genome of the king protea, Protea cynaroides.</title>
        <authorList>
            <person name="Chang J."/>
            <person name="Duong T.A."/>
            <person name="Schoeman C."/>
            <person name="Ma X."/>
            <person name="Roodt D."/>
            <person name="Barker N."/>
            <person name="Li Z."/>
            <person name="Van de Peer Y."/>
            <person name="Mizrachi E."/>
        </authorList>
    </citation>
    <scope>NUCLEOTIDE SEQUENCE</scope>
    <source>
        <tissue evidence="6">Young leaves</tissue>
    </source>
</reference>
<dbReference type="InterPro" id="IPR015300">
    <property type="entry name" value="DNA-bd_pseudobarrel_sf"/>
</dbReference>
<dbReference type="Proteomes" id="UP001141806">
    <property type="component" value="Unassembled WGS sequence"/>
</dbReference>
<evidence type="ECO:0000256" key="5">
    <source>
        <dbReference type="ARBA" id="ARBA00023242"/>
    </source>
</evidence>
<comment type="caution">
    <text evidence="6">The sequence shown here is derived from an EMBL/GenBank/DDBJ whole genome shotgun (WGS) entry which is preliminary data.</text>
</comment>
<dbReference type="CDD" id="cd10017">
    <property type="entry name" value="B3_DNA"/>
    <property type="match status" value="1"/>
</dbReference>
<sequence>MMMPTQLHHFFNPENPPEEVDIRVDNLPQYWPVKKVLTKRDTDCQLLLFKDQAEEYILPHLLPNDQNSVKGGHYLPITMKDHDTETEYRLSLWTNSSNSYVLTHGWKNCFVNRRELEVGSEVGFRWAQGPGELLEVGEEIGFRWAPGPVKLQFTVLSRPE</sequence>
<proteinExistence type="predicted"/>